<protein>
    <submittedName>
        <fullName evidence="2">Uncharacterized protein</fullName>
    </submittedName>
</protein>
<dbReference type="Proteomes" id="UP000218811">
    <property type="component" value="Unassembled WGS sequence"/>
</dbReference>
<name>A0A2H3JDB3_WOLCO</name>
<dbReference type="STRING" id="742152.A0A2H3JDB3"/>
<proteinExistence type="predicted"/>
<keyword evidence="3" id="KW-1185">Reference proteome</keyword>
<feature type="region of interest" description="Disordered" evidence="1">
    <location>
        <begin position="644"/>
        <end position="664"/>
    </location>
</feature>
<organism evidence="2 3">
    <name type="scientific">Wolfiporia cocos (strain MD-104)</name>
    <name type="common">Brown rot fungus</name>
    <dbReference type="NCBI Taxonomy" id="742152"/>
    <lineage>
        <taxon>Eukaryota</taxon>
        <taxon>Fungi</taxon>
        <taxon>Dikarya</taxon>
        <taxon>Basidiomycota</taxon>
        <taxon>Agaricomycotina</taxon>
        <taxon>Agaricomycetes</taxon>
        <taxon>Polyporales</taxon>
        <taxon>Phaeolaceae</taxon>
        <taxon>Wolfiporia</taxon>
    </lineage>
</organism>
<dbReference type="AlphaFoldDB" id="A0A2H3JDB3"/>
<dbReference type="OMA" id="HWMAYWA"/>
<evidence type="ECO:0000256" key="1">
    <source>
        <dbReference type="SAM" id="MobiDB-lite"/>
    </source>
</evidence>
<reference evidence="2 3" key="1">
    <citation type="journal article" date="2012" name="Science">
        <title>The Paleozoic origin of enzymatic lignin decomposition reconstructed from 31 fungal genomes.</title>
        <authorList>
            <person name="Floudas D."/>
            <person name="Binder M."/>
            <person name="Riley R."/>
            <person name="Barry K."/>
            <person name="Blanchette R.A."/>
            <person name="Henrissat B."/>
            <person name="Martinez A.T."/>
            <person name="Otillar R."/>
            <person name="Spatafora J.W."/>
            <person name="Yadav J.S."/>
            <person name="Aerts A."/>
            <person name="Benoit I."/>
            <person name="Boyd A."/>
            <person name="Carlson A."/>
            <person name="Copeland A."/>
            <person name="Coutinho P.M."/>
            <person name="de Vries R.P."/>
            <person name="Ferreira P."/>
            <person name="Findley K."/>
            <person name="Foster B."/>
            <person name="Gaskell J."/>
            <person name="Glotzer D."/>
            <person name="Gorecki P."/>
            <person name="Heitman J."/>
            <person name="Hesse C."/>
            <person name="Hori C."/>
            <person name="Igarashi K."/>
            <person name="Jurgens J.A."/>
            <person name="Kallen N."/>
            <person name="Kersten P."/>
            <person name="Kohler A."/>
            <person name="Kuees U."/>
            <person name="Kumar T.K.A."/>
            <person name="Kuo A."/>
            <person name="LaButti K."/>
            <person name="Larrondo L.F."/>
            <person name="Lindquist E."/>
            <person name="Ling A."/>
            <person name="Lombard V."/>
            <person name="Lucas S."/>
            <person name="Lundell T."/>
            <person name="Martin R."/>
            <person name="McLaughlin D.J."/>
            <person name="Morgenstern I."/>
            <person name="Morin E."/>
            <person name="Murat C."/>
            <person name="Nagy L.G."/>
            <person name="Nolan M."/>
            <person name="Ohm R.A."/>
            <person name="Patyshakuliyeva A."/>
            <person name="Rokas A."/>
            <person name="Ruiz-Duenas F.J."/>
            <person name="Sabat G."/>
            <person name="Salamov A."/>
            <person name="Samejima M."/>
            <person name="Schmutz J."/>
            <person name="Slot J.C."/>
            <person name="St John F."/>
            <person name="Stenlid J."/>
            <person name="Sun H."/>
            <person name="Sun S."/>
            <person name="Syed K."/>
            <person name="Tsang A."/>
            <person name="Wiebenga A."/>
            <person name="Young D."/>
            <person name="Pisabarro A."/>
            <person name="Eastwood D.C."/>
            <person name="Martin F."/>
            <person name="Cullen D."/>
            <person name="Grigoriev I.V."/>
            <person name="Hibbett D.S."/>
        </authorList>
    </citation>
    <scope>NUCLEOTIDE SEQUENCE [LARGE SCALE GENOMIC DNA]</scope>
    <source>
        <strain evidence="2 3">MD-104</strain>
    </source>
</reference>
<accession>A0A2H3JDB3</accession>
<evidence type="ECO:0000313" key="2">
    <source>
        <dbReference type="EMBL" id="PCH37803.1"/>
    </source>
</evidence>
<dbReference type="EMBL" id="KB467942">
    <property type="protein sequence ID" value="PCH37803.1"/>
    <property type="molecule type" value="Genomic_DNA"/>
</dbReference>
<sequence>MQDFATDVGVTETIHSFVDNVPPLLEALNTLSKLHPFVEVAVSAFTIVCKLAINRKTNNETVIALHVEMQQTIEVLLWLKKAEKIDESAQIEGITLRDILQSIAGDIKQCGNACDTYSKLRPLTQFVKAAIWRKTFLDFIQRFSRQRSRLVTRLTAHIYTDAMENSEKLDDIHDQMNKMSRNLTIFLRNYIPPEHMTYSKIVEEKQGSGSLEELILYDEDLLQKLSAQEGPHHSSLMRNIKQARNGTSDRLIQTLREQFQEPSKLMEKNLQSFQQKFELQSKQILDRVGNLVKDQGDRIIRVLEDGPPGPRDRLIDEDVFTIWTEMGWHGSAKSRHFVLAIRDYYIDKAARGSVDSPPDHWALEHLMPRQLQCIIDAIDCDASGFITVSEANTFTRARPEAWSLLRWLAYWAVGWQSTATRYLRDISTIIDKMTALIPKAHAANRNKLYSSCEIIWWEIAWMTSTFKPFNLRTSARQQFQDYVAAEERRIYENLCNVRFRIDDLSTLVLVTGPGRIEQHLFPLLFLMLQQVLRVFEICKTHIITRRELWDYEMSFVWIRGAFQERFKTLRDLFQHQGIDPGRQFKKSYCGLIARDETHALSIGPSSLFEAAGPSSTDASQAWDGFSNYQVEDVLKHPLVDPIDSSIYESPGSPPSQDEIKDEDSMNPLLGKWNGHIHHSGHPASPMFAVRLHPEGHPNESRFYAACDYPGGTLGAGFTLTGEYHMDTTGRTQCVMTLRFAEPFSSRCLWGQPFGPCIRTSDELTIELAGGMNEDMNMLIGWWKSNIHGEEYEGQFVMSRLPTQALSYRPQPSEVIENRTKALWRFALAAAEEEALRRTFSWTYFRRRRDERHQYITLLSRIFGGESLDQNEVAQIRQLRQRLSPADAVFYELVWTLASTRCSRSVNCDVCSRNLLGSRVICMDCQSAEGFDLCDRPECMNAVVGLDKRPDLPDGPHLPSHNLLKSRKFVYIRDRASTVSLAFKALKRVQKNYASAKQTSAERTSTAEKGGLAESSTPLTSLRCARCRQVVSLPCWLCVDCTGKVNARWMSNLG</sequence>
<gene>
    <name evidence="2" type="ORF">WOLCODRAFT_64720</name>
</gene>
<evidence type="ECO:0000313" key="3">
    <source>
        <dbReference type="Proteomes" id="UP000218811"/>
    </source>
</evidence>
<dbReference type="OrthoDB" id="2122982at2759"/>